<evidence type="ECO:0008006" key="5">
    <source>
        <dbReference type="Google" id="ProtNLM"/>
    </source>
</evidence>
<evidence type="ECO:0000259" key="2">
    <source>
        <dbReference type="Pfam" id="PF00107"/>
    </source>
</evidence>
<evidence type="ECO:0000313" key="4">
    <source>
        <dbReference type="EMBL" id="SVA28091.1"/>
    </source>
</evidence>
<dbReference type="PANTHER" id="PTHR43401:SF2">
    <property type="entry name" value="L-THREONINE 3-DEHYDROGENASE"/>
    <property type="match status" value="1"/>
</dbReference>
<dbReference type="Gene3D" id="3.90.180.10">
    <property type="entry name" value="Medium-chain alcohol dehydrogenases, catalytic domain"/>
    <property type="match status" value="1"/>
</dbReference>
<dbReference type="InterPro" id="IPR050129">
    <property type="entry name" value="Zn_alcohol_dh"/>
</dbReference>
<dbReference type="EMBL" id="UINC01006531">
    <property type="protein sequence ID" value="SVA28091.1"/>
    <property type="molecule type" value="Genomic_DNA"/>
</dbReference>
<dbReference type="AlphaFoldDB" id="A0A381UK17"/>
<organism evidence="4">
    <name type="scientific">marine metagenome</name>
    <dbReference type="NCBI Taxonomy" id="408172"/>
    <lineage>
        <taxon>unclassified sequences</taxon>
        <taxon>metagenomes</taxon>
        <taxon>ecological metagenomes</taxon>
    </lineage>
</organism>
<evidence type="ECO:0000256" key="1">
    <source>
        <dbReference type="ARBA" id="ARBA00023002"/>
    </source>
</evidence>
<keyword evidence="1" id="KW-0560">Oxidoreductase</keyword>
<feature type="domain" description="Alcohol dehydrogenase-like N-terminal" evidence="3">
    <location>
        <begin position="28"/>
        <end position="141"/>
    </location>
</feature>
<dbReference type="Pfam" id="PF08240">
    <property type="entry name" value="ADH_N"/>
    <property type="match status" value="1"/>
</dbReference>
<dbReference type="CDD" id="cd05188">
    <property type="entry name" value="MDR"/>
    <property type="match status" value="1"/>
</dbReference>
<dbReference type="Pfam" id="PF00107">
    <property type="entry name" value="ADH_zinc_N"/>
    <property type="match status" value="1"/>
</dbReference>
<dbReference type="InterPro" id="IPR011032">
    <property type="entry name" value="GroES-like_sf"/>
</dbReference>
<proteinExistence type="predicted"/>
<dbReference type="SUPFAM" id="SSF50129">
    <property type="entry name" value="GroES-like"/>
    <property type="match status" value="1"/>
</dbReference>
<gene>
    <name evidence="4" type="ORF">METZ01_LOCUS80945</name>
</gene>
<protein>
    <recommendedName>
        <fullName evidence="5">Enoyl reductase (ER) domain-containing protein</fullName>
    </recommendedName>
</protein>
<dbReference type="InterPro" id="IPR013149">
    <property type="entry name" value="ADH-like_C"/>
</dbReference>
<dbReference type="InterPro" id="IPR013154">
    <property type="entry name" value="ADH-like_N"/>
</dbReference>
<dbReference type="GO" id="GO:0016491">
    <property type="term" value="F:oxidoreductase activity"/>
    <property type="evidence" value="ECO:0007669"/>
    <property type="project" value="UniProtKB-KW"/>
</dbReference>
<sequence>MTSCRAVVFNGDGTWNRRDDFAIATAPPGGAVLAVEAVGLCHSDVAQLNGHPHVPGEVSPTVPGHEIVGRVHALDDGSDLGVEVGDRVAVNIVTYGEPYEDNPFGVRCYGYSFGLDEREGLWGGYGEYMSILPGTQLVRLSDDISAEELTLFEPLSNMVAWLTKVNLQAGQTIVIQGPGHMGLTCAAYAKSLGATVIVTGTDEDDLRLEVAREVGADHAIDVTVDDPVEVVQDLTGGFGASVAVDLASAPSTPSLCFDLVHHLGQVVWAGLKDRAAVPVITDKVVMKSLTIHGGAGGTPESVAEACRILNEGGFPTGPLLGEVVGLEDIDRAMEILLRTAGTDAVRAVLKHAPQSS</sequence>
<feature type="domain" description="Alcohol dehydrogenase-like C-terminal" evidence="2">
    <location>
        <begin position="182"/>
        <end position="309"/>
    </location>
</feature>
<evidence type="ECO:0000259" key="3">
    <source>
        <dbReference type="Pfam" id="PF08240"/>
    </source>
</evidence>
<dbReference type="InterPro" id="IPR036291">
    <property type="entry name" value="NAD(P)-bd_dom_sf"/>
</dbReference>
<reference evidence="4" key="1">
    <citation type="submission" date="2018-05" db="EMBL/GenBank/DDBJ databases">
        <authorList>
            <person name="Lanie J.A."/>
            <person name="Ng W.-L."/>
            <person name="Kazmierczak K.M."/>
            <person name="Andrzejewski T.M."/>
            <person name="Davidsen T.M."/>
            <person name="Wayne K.J."/>
            <person name="Tettelin H."/>
            <person name="Glass J.I."/>
            <person name="Rusch D."/>
            <person name="Podicherti R."/>
            <person name="Tsui H.-C.T."/>
            <person name="Winkler M.E."/>
        </authorList>
    </citation>
    <scope>NUCLEOTIDE SEQUENCE</scope>
</reference>
<name>A0A381UK17_9ZZZZ</name>
<dbReference type="SUPFAM" id="SSF51735">
    <property type="entry name" value="NAD(P)-binding Rossmann-fold domains"/>
    <property type="match status" value="1"/>
</dbReference>
<accession>A0A381UK17</accession>
<dbReference type="Gene3D" id="3.40.50.720">
    <property type="entry name" value="NAD(P)-binding Rossmann-like Domain"/>
    <property type="match status" value="1"/>
</dbReference>
<dbReference type="PANTHER" id="PTHR43401">
    <property type="entry name" value="L-THREONINE 3-DEHYDROGENASE"/>
    <property type="match status" value="1"/>
</dbReference>